<dbReference type="Proteomes" id="UP000325289">
    <property type="component" value="Unassembled WGS sequence"/>
</dbReference>
<organism evidence="2 3">
    <name type="scientific">Roseivivax sediminis</name>
    <dbReference type="NCBI Taxonomy" id="936889"/>
    <lineage>
        <taxon>Bacteria</taxon>
        <taxon>Pseudomonadati</taxon>
        <taxon>Pseudomonadota</taxon>
        <taxon>Alphaproteobacteria</taxon>
        <taxon>Rhodobacterales</taxon>
        <taxon>Roseobacteraceae</taxon>
        <taxon>Roseivivax</taxon>
    </lineage>
</organism>
<dbReference type="Gene3D" id="3.40.50.2000">
    <property type="entry name" value="Glycogen Phosphorylase B"/>
    <property type="match status" value="1"/>
</dbReference>
<dbReference type="OrthoDB" id="9791241at2"/>
<dbReference type="InterPro" id="IPR055259">
    <property type="entry name" value="YkvP/CgeB_Glyco_trans-like"/>
</dbReference>
<dbReference type="RefSeq" id="WP_149754680.1">
    <property type="nucleotide sequence ID" value="NZ_FOMS01000002.1"/>
</dbReference>
<sequence>MPFRIVLTSSILSHPLNKHILSAMASAARNLGPNCELHVMPTGYVLEPGSLDGTDLLVFLGSLSDATNAVEQMPGLARRAGAASVFWSTEDPYERDFAWRAREFDYFLSNDGTSTKLALEREDVHHLPLGGSYEQDFRPMKAYDAHGIDIFFCGAPYQNRQIFVEDMRAAEIEAMQPLTLHLAGAQWKTLGQEAIDLDLTHTMLQDLYARSRFVLYLHRSLMIANERQKLVSTTPGPRLFEAALAGTVQICEFVSFEIEDYFSPETEIRLVQSGQEGYDAARDIAADPERWRAMALAAQRRAIAEHCYEHRLLKLLEYVTPRHLSKEAHVEMQRHVEAVTNKRLAALDG</sequence>
<evidence type="ECO:0000313" key="3">
    <source>
        <dbReference type="Proteomes" id="UP000325289"/>
    </source>
</evidence>
<accession>A0A1I1UDS3</accession>
<feature type="domain" description="Spore protein YkvP/CgeB glycosyl transferase-like" evidence="1">
    <location>
        <begin position="163"/>
        <end position="316"/>
    </location>
</feature>
<dbReference type="EMBL" id="FOMS01000002">
    <property type="protein sequence ID" value="SFD68775.1"/>
    <property type="molecule type" value="Genomic_DNA"/>
</dbReference>
<proteinExistence type="predicted"/>
<protein>
    <submittedName>
        <fullName evidence="2">Spore maturation protein CgeB</fullName>
    </submittedName>
</protein>
<gene>
    <name evidence="2" type="ORF">SAMN04515678_102290</name>
</gene>
<keyword evidence="3" id="KW-1185">Reference proteome</keyword>
<evidence type="ECO:0000313" key="2">
    <source>
        <dbReference type="EMBL" id="SFD68775.1"/>
    </source>
</evidence>
<dbReference type="AlphaFoldDB" id="A0A1I1UDS3"/>
<dbReference type="Pfam" id="PF13524">
    <property type="entry name" value="Glyco_trans_1_2"/>
    <property type="match status" value="1"/>
</dbReference>
<reference evidence="2 3" key="1">
    <citation type="submission" date="2016-10" db="EMBL/GenBank/DDBJ databases">
        <authorList>
            <person name="Varghese N."/>
            <person name="Submissions S."/>
        </authorList>
    </citation>
    <scope>NUCLEOTIDE SEQUENCE [LARGE SCALE GENOMIC DNA]</scope>
    <source>
        <strain evidence="3">YIM D21,KCTC 23444,ACCC 10710</strain>
    </source>
</reference>
<name>A0A1I1UDS3_9RHOB</name>
<evidence type="ECO:0000259" key="1">
    <source>
        <dbReference type="Pfam" id="PF13524"/>
    </source>
</evidence>